<sequence length="556" mass="59083">MRFRVVTGIFSIPAICLLTLIAIIATVALNYQTSLRNGKFEQIAHLTEGAVTIVDSYMAKVKSGEMDENAAKAEALGVLNAYRFDGQNYIYATDYSLCMVLDPLSPEDVGKCNPDSKVRQLIVKTAKAGGGVITYETKKPGMGDKLIEKAAYVRPIPGWNWALGAGVYMDDVDAEFQRVMQRIAIISIIAIIIAGVLSWIVGTRITKSIVGLNKSISTIAEGNYQAPVDTESRFTEIGDMAAGILALRDKSAQALQLEKDASVQKDKTELERRKSIRSIAEKLESEVGGIAGAVNQSVKRSGDLAINMSQNAEGILDQSQQVATAAGSVSQNVDAVAAATEELSSSITEINVQISQMSNTVERATHESQSASDDVGGLSEAVDKIKEIVSLINDIAGQTNLLALNATIEAARAGDAGKGFAVVASEVKNLATQTGRATEEIAAQINGIVEGTERAVTGISRVSETIDQVRYASTAIAAAIEEQGAATQEIAGNANRSADGVKQISYSVDQTMKNAQSTTSHAGELREASEELSSRSSELTQIIHRFSGDLKKQAES</sequence>
<reference evidence="13 14" key="1">
    <citation type="submission" date="2014-03" db="EMBL/GenBank/DDBJ databases">
        <title>The draft genome sequence of Thalassospira alkalitolerans JCM 18968.</title>
        <authorList>
            <person name="Lai Q."/>
            <person name="Shao Z."/>
        </authorList>
    </citation>
    <scope>NUCLEOTIDE SEQUENCE [LARGE SCALE GENOMIC DNA]</scope>
    <source>
        <strain evidence="13 14">JCM 18968</strain>
    </source>
</reference>
<dbReference type="Gene3D" id="6.10.340.10">
    <property type="match status" value="1"/>
</dbReference>
<feature type="compositionally biased region" description="Basic and acidic residues" evidence="9">
    <location>
        <begin position="523"/>
        <end position="533"/>
    </location>
</feature>
<evidence type="ECO:0000256" key="7">
    <source>
        <dbReference type="ARBA" id="ARBA00029447"/>
    </source>
</evidence>
<accession>A0A1Y2LEP4</accession>
<comment type="subcellular location">
    <subcellularLocation>
        <location evidence="1">Cell membrane</location>
        <topology evidence="1">Multi-pass membrane protein</topology>
    </subcellularLocation>
</comment>
<keyword evidence="2" id="KW-1003">Cell membrane</keyword>
<dbReference type="EMBL" id="JFKB01000003">
    <property type="protein sequence ID" value="OSQ49046.1"/>
    <property type="molecule type" value="Genomic_DNA"/>
</dbReference>
<evidence type="ECO:0000256" key="9">
    <source>
        <dbReference type="SAM" id="MobiDB-lite"/>
    </source>
</evidence>
<proteinExistence type="inferred from homology"/>
<evidence type="ECO:0000259" key="11">
    <source>
        <dbReference type="PROSITE" id="PS50111"/>
    </source>
</evidence>
<dbReference type="SMART" id="SM01049">
    <property type="entry name" value="Cache_2"/>
    <property type="match status" value="1"/>
</dbReference>
<dbReference type="RefSeq" id="WP_085616677.1">
    <property type="nucleotide sequence ID" value="NZ_JBLXHE010000005.1"/>
</dbReference>
<keyword evidence="4 10" id="KW-1133">Transmembrane helix</keyword>
<gene>
    <name evidence="13" type="ORF">TALK_05385</name>
</gene>
<feature type="domain" description="Methyl-accepting transducer" evidence="11">
    <location>
        <begin position="279"/>
        <end position="526"/>
    </location>
</feature>
<dbReference type="AlphaFoldDB" id="A0A1Y2LEP4"/>
<evidence type="ECO:0000256" key="8">
    <source>
        <dbReference type="PROSITE-ProRule" id="PRU00284"/>
    </source>
</evidence>
<dbReference type="GO" id="GO:0004888">
    <property type="term" value="F:transmembrane signaling receptor activity"/>
    <property type="evidence" value="ECO:0007669"/>
    <property type="project" value="InterPro"/>
</dbReference>
<dbReference type="PROSITE" id="PS50111">
    <property type="entry name" value="CHEMOTAXIS_TRANSDUC_2"/>
    <property type="match status" value="1"/>
</dbReference>
<comment type="caution">
    <text evidence="13">The sequence shown here is derived from an EMBL/GenBank/DDBJ whole genome shotgun (WGS) entry which is preliminary data.</text>
</comment>
<evidence type="ECO:0000259" key="12">
    <source>
        <dbReference type="PROSITE" id="PS50885"/>
    </source>
</evidence>
<evidence type="ECO:0000256" key="6">
    <source>
        <dbReference type="ARBA" id="ARBA00023224"/>
    </source>
</evidence>
<dbReference type="GO" id="GO:0006935">
    <property type="term" value="P:chemotaxis"/>
    <property type="evidence" value="ECO:0007669"/>
    <property type="project" value="InterPro"/>
</dbReference>
<name>A0A1Y2LEP4_9PROT</name>
<feature type="region of interest" description="Disordered" evidence="9">
    <location>
        <begin position="512"/>
        <end position="538"/>
    </location>
</feature>
<comment type="similarity">
    <text evidence="7">Belongs to the methyl-accepting chemotaxis (MCP) protein family.</text>
</comment>
<protein>
    <submittedName>
        <fullName evidence="13">Chemotaxis protein</fullName>
    </submittedName>
</protein>
<dbReference type="Proteomes" id="UP000193396">
    <property type="component" value="Unassembled WGS sequence"/>
</dbReference>
<dbReference type="PANTHER" id="PTHR32089">
    <property type="entry name" value="METHYL-ACCEPTING CHEMOTAXIS PROTEIN MCPB"/>
    <property type="match status" value="1"/>
</dbReference>
<evidence type="ECO:0000256" key="2">
    <source>
        <dbReference type="ARBA" id="ARBA00022475"/>
    </source>
</evidence>
<feature type="transmembrane region" description="Helical" evidence="10">
    <location>
        <begin position="6"/>
        <end position="29"/>
    </location>
</feature>
<dbReference type="Pfam" id="PF00015">
    <property type="entry name" value="MCPsignal"/>
    <property type="match status" value="1"/>
</dbReference>
<keyword evidence="3 10" id="KW-0812">Transmembrane</keyword>
<keyword evidence="14" id="KW-1185">Reference proteome</keyword>
<feature type="transmembrane region" description="Helical" evidence="10">
    <location>
        <begin position="183"/>
        <end position="202"/>
    </location>
</feature>
<feature type="compositionally biased region" description="Polar residues" evidence="9">
    <location>
        <begin position="512"/>
        <end position="521"/>
    </location>
</feature>
<evidence type="ECO:0000313" key="14">
    <source>
        <dbReference type="Proteomes" id="UP000193396"/>
    </source>
</evidence>
<dbReference type="InterPro" id="IPR033480">
    <property type="entry name" value="sCache_2"/>
</dbReference>
<dbReference type="SUPFAM" id="SSF58104">
    <property type="entry name" value="Methyl-accepting chemotaxis protein (MCP) signaling domain"/>
    <property type="match status" value="1"/>
</dbReference>
<dbReference type="InterPro" id="IPR004089">
    <property type="entry name" value="MCPsignal_dom"/>
</dbReference>
<dbReference type="STRING" id="1293890.TALK_05385"/>
<dbReference type="OrthoDB" id="7260004at2"/>
<dbReference type="Gene3D" id="3.30.450.20">
    <property type="entry name" value="PAS domain"/>
    <property type="match status" value="1"/>
</dbReference>
<evidence type="ECO:0000256" key="1">
    <source>
        <dbReference type="ARBA" id="ARBA00004651"/>
    </source>
</evidence>
<evidence type="ECO:0000256" key="5">
    <source>
        <dbReference type="ARBA" id="ARBA00023136"/>
    </source>
</evidence>
<evidence type="ECO:0000256" key="10">
    <source>
        <dbReference type="SAM" id="Phobius"/>
    </source>
</evidence>
<dbReference type="PRINTS" id="PR00260">
    <property type="entry name" value="CHEMTRNSDUCR"/>
</dbReference>
<keyword evidence="6 8" id="KW-0807">Transducer</keyword>
<dbReference type="InterPro" id="IPR004090">
    <property type="entry name" value="Chemotax_Me-accpt_rcpt"/>
</dbReference>
<evidence type="ECO:0000256" key="4">
    <source>
        <dbReference type="ARBA" id="ARBA00022989"/>
    </source>
</evidence>
<dbReference type="SMART" id="SM00283">
    <property type="entry name" value="MA"/>
    <property type="match status" value="1"/>
</dbReference>
<dbReference type="Gene3D" id="1.10.287.950">
    <property type="entry name" value="Methyl-accepting chemotaxis protein"/>
    <property type="match status" value="1"/>
</dbReference>
<feature type="domain" description="HAMP" evidence="12">
    <location>
        <begin position="203"/>
        <end position="256"/>
    </location>
</feature>
<dbReference type="PANTHER" id="PTHR32089:SF112">
    <property type="entry name" value="LYSOZYME-LIKE PROTEIN-RELATED"/>
    <property type="match status" value="1"/>
</dbReference>
<dbReference type="GO" id="GO:0005886">
    <property type="term" value="C:plasma membrane"/>
    <property type="evidence" value="ECO:0007669"/>
    <property type="project" value="UniProtKB-SubCell"/>
</dbReference>
<dbReference type="InterPro" id="IPR003660">
    <property type="entry name" value="HAMP_dom"/>
</dbReference>
<keyword evidence="5 10" id="KW-0472">Membrane</keyword>
<evidence type="ECO:0000313" key="13">
    <source>
        <dbReference type="EMBL" id="OSQ49046.1"/>
    </source>
</evidence>
<evidence type="ECO:0000256" key="3">
    <source>
        <dbReference type="ARBA" id="ARBA00022692"/>
    </source>
</evidence>
<dbReference type="Pfam" id="PF17200">
    <property type="entry name" value="sCache_2"/>
    <property type="match status" value="1"/>
</dbReference>
<dbReference type="PROSITE" id="PS50885">
    <property type="entry name" value="HAMP"/>
    <property type="match status" value="1"/>
</dbReference>
<dbReference type="GO" id="GO:0007165">
    <property type="term" value="P:signal transduction"/>
    <property type="evidence" value="ECO:0007669"/>
    <property type="project" value="UniProtKB-KW"/>
</dbReference>
<organism evidence="13 14">
    <name type="scientific">Thalassospira alkalitolerans</name>
    <dbReference type="NCBI Taxonomy" id="1293890"/>
    <lineage>
        <taxon>Bacteria</taxon>
        <taxon>Pseudomonadati</taxon>
        <taxon>Pseudomonadota</taxon>
        <taxon>Alphaproteobacteria</taxon>
        <taxon>Rhodospirillales</taxon>
        <taxon>Thalassospiraceae</taxon>
        <taxon>Thalassospira</taxon>
    </lineage>
</organism>